<dbReference type="InterPro" id="IPR013078">
    <property type="entry name" value="His_Pase_superF_clade-1"/>
</dbReference>
<evidence type="ECO:0000256" key="1">
    <source>
        <dbReference type="SAM" id="MobiDB-lite"/>
    </source>
</evidence>
<feature type="compositionally biased region" description="Polar residues" evidence="1">
    <location>
        <begin position="1"/>
        <end position="12"/>
    </location>
</feature>
<dbReference type="Gene3D" id="3.40.50.1240">
    <property type="entry name" value="Phosphoglycerate mutase-like"/>
    <property type="match status" value="1"/>
</dbReference>
<dbReference type="EMBL" id="SLWS01000019">
    <property type="protein sequence ID" value="TCO46549.1"/>
    <property type="molecule type" value="Genomic_DNA"/>
</dbReference>
<proteinExistence type="predicted"/>
<dbReference type="AlphaFoldDB" id="A0A4R2IR30"/>
<comment type="caution">
    <text evidence="2">The sequence shown here is derived from an EMBL/GenBank/DDBJ whole genome shotgun (WGS) entry which is preliminary data.</text>
</comment>
<dbReference type="Pfam" id="PF00300">
    <property type="entry name" value="His_Phos_1"/>
    <property type="match status" value="1"/>
</dbReference>
<sequence length="179" mass="19484">MSHAPTTATRSSAFPDDEPLERTDSVEPVDLGRWGRYLRGPELRCAQTAAGLGWDPTETVVEPALADLDFGQWRGLPLAEVPESDAVRWLNNPEAAPHGGESVHDLLKRVDGWLAGLRDSGERVAVVTHPAVIRAAVVTVLSAPARSFWRIDVAPLSYTRLTCGGGQWTLRETGHPVIY</sequence>
<organism evidence="2 3">
    <name type="scientific">Actinocrispum wychmicini</name>
    <dbReference type="NCBI Taxonomy" id="1213861"/>
    <lineage>
        <taxon>Bacteria</taxon>
        <taxon>Bacillati</taxon>
        <taxon>Actinomycetota</taxon>
        <taxon>Actinomycetes</taxon>
        <taxon>Pseudonocardiales</taxon>
        <taxon>Pseudonocardiaceae</taxon>
        <taxon>Actinocrispum</taxon>
    </lineage>
</organism>
<feature type="region of interest" description="Disordered" evidence="1">
    <location>
        <begin position="1"/>
        <end position="26"/>
    </location>
</feature>
<reference evidence="2 3" key="1">
    <citation type="submission" date="2019-03" db="EMBL/GenBank/DDBJ databases">
        <title>Genomic Encyclopedia of Type Strains, Phase IV (KMG-IV): sequencing the most valuable type-strain genomes for metagenomic binning, comparative biology and taxonomic classification.</title>
        <authorList>
            <person name="Goeker M."/>
        </authorList>
    </citation>
    <scope>NUCLEOTIDE SEQUENCE [LARGE SCALE GENOMIC DNA]</scope>
    <source>
        <strain evidence="2 3">DSM 45934</strain>
    </source>
</reference>
<accession>A0A4R2IR30</accession>
<evidence type="ECO:0000313" key="3">
    <source>
        <dbReference type="Proteomes" id="UP000295680"/>
    </source>
</evidence>
<evidence type="ECO:0000313" key="2">
    <source>
        <dbReference type="EMBL" id="TCO46549.1"/>
    </source>
</evidence>
<dbReference type="RefSeq" id="WP_243727601.1">
    <property type="nucleotide sequence ID" value="NZ_SLWS01000019.1"/>
</dbReference>
<protein>
    <submittedName>
        <fullName evidence="2">Histidine phosphatase superfamily protein (Branch 1)</fullName>
    </submittedName>
</protein>
<dbReference type="Proteomes" id="UP000295680">
    <property type="component" value="Unassembled WGS sequence"/>
</dbReference>
<gene>
    <name evidence="2" type="ORF">EV192_119128</name>
</gene>
<dbReference type="SUPFAM" id="SSF53254">
    <property type="entry name" value="Phosphoglycerate mutase-like"/>
    <property type="match status" value="1"/>
</dbReference>
<name>A0A4R2IR30_9PSEU</name>
<keyword evidence="3" id="KW-1185">Reference proteome</keyword>
<dbReference type="InterPro" id="IPR029033">
    <property type="entry name" value="His_PPase_superfam"/>
</dbReference>